<dbReference type="EMBL" id="JARJCW010000010">
    <property type="protein sequence ID" value="KAJ7220336.1"/>
    <property type="molecule type" value="Genomic_DNA"/>
</dbReference>
<gene>
    <name evidence="1" type="ORF">GGX14DRAFT_493710</name>
</gene>
<dbReference type="Proteomes" id="UP001219525">
    <property type="component" value="Unassembled WGS sequence"/>
</dbReference>
<reference evidence="1" key="1">
    <citation type="submission" date="2023-03" db="EMBL/GenBank/DDBJ databases">
        <title>Massive genome expansion in bonnet fungi (Mycena s.s.) driven by repeated elements and novel gene families across ecological guilds.</title>
        <authorList>
            <consortium name="Lawrence Berkeley National Laboratory"/>
            <person name="Harder C.B."/>
            <person name="Miyauchi S."/>
            <person name="Viragh M."/>
            <person name="Kuo A."/>
            <person name="Thoen E."/>
            <person name="Andreopoulos B."/>
            <person name="Lu D."/>
            <person name="Skrede I."/>
            <person name="Drula E."/>
            <person name="Henrissat B."/>
            <person name="Morin E."/>
            <person name="Kohler A."/>
            <person name="Barry K."/>
            <person name="LaButti K."/>
            <person name="Morin E."/>
            <person name="Salamov A."/>
            <person name="Lipzen A."/>
            <person name="Mereny Z."/>
            <person name="Hegedus B."/>
            <person name="Baldrian P."/>
            <person name="Stursova M."/>
            <person name="Weitz H."/>
            <person name="Taylor A."/>
            <person name="Grigoriev I.V."/>
            <person name="Nagy L.G."/>
            <person name="Martin F."/>
            <person name="Kauserud H."/>
        </authorList>
    </citation>
    <scope>NUCLEOTIDE SEQUENCE</scope>
    <source>
        <strain evidence="1">9144</strain>
    </source>
</reference>
<protein>
    <submittedName>
        <fullName evidence="1">Uncharacterized protein</fullName>
    </submittedName>
</protein>
<comment type="caution">
    <text evidence="1">The sequence shown here is derived from an EMBL/GenBank/DDBJ whole genome shotgun (WGS) entry which is preliminary data.</text>
</comment>
<evidence type="ECO:0000313" key="2">
    <source>
        <dbReference type="Proteomes" id="UP001219525"/>
    </source>
</evidence>
<name>A0AAD6VR25_9AGAR</name>
<evidence type="ECO:0000313" key="1">
    <source>
        <dbReference type="EMBL" id="KAJ7220336.1"/>
    </source>
</evidence>
<organism evidence="1 2">
    <name type="scientific">Mycena pura</name>
    <dbReference type="NCBI Taxonomy" id="153505"/>
    <lineage>
        <taxon>Eukaryota</taxon>
        <taxon>Fungi</taxon>
        <taxon>Dikarya</taxon>
        <taxon>Basidiomycota</taxon>
        <taxon>Agaricomycotina</taxon>
        <taxon>Agaricomycetes</taxon>
        <taxon>Agaricomycetidae</taxon>
        <taxon>Agaricales</taxon>
        <taxon>Marasmiineae</taxon>
        <taxon>Mycenaceae</taxon>
        <taxon>Mycena</taxon>
    </lineage>
</organism>
<dbReference type="AlphaFoldDB" id="A0AAD6VR25"/>
<sequence length="260" mass="28658">MPAAHIQGPKSGCDWTENDLAAYNIRIVYQDALSFFRIPALPPPALKHPAVLHLPGPAYTNDPTVYELLRTMDLAMLPTYTDESAVDDFAVLLLRELGYAPAGRVIRTRKDIPLIVCGDNTLMKADVCIVDGGGIMLLLVLEDRRHVGGADPLPQLVAEAIAAFDLNNMTRERLGLEPLPSKDIPGITLKGTSPIFFKIPVTKQLVAAVRSGHYPAAETVVYAHLPAIPRPVDRWYEGMRPLDNRNIILSCYEALKRFVN</sequence>
<keyword evidence="2" id="KW-1185">Reference proteome</keyword>
<accession>A0AAD6VR25</accession>
<proteinExistence type="predicted"/>